<feature type="region of interest" description="Disordered" evidence="11">
    <location>
        <begin position="356"/>
        <end position="465"/>
    </location>
</feature>
<dbReference type="GO" id="GO:0034475">
    <property type="term" value="P:U4 snRNA 3'-end processing"/>
    <property type="evidence" value="ECO:0007669"/>
    <property type="project" value="TreeGrafter"/>
</dbReference>
<evidence type="ECO:0000256" key="9">
    <source>
        <dbReference type="ARBA" id="ARBA00023242"/>
    </source>
</evidence>
<dbReference type="OMA" id="NAHRELC"/>
<dbReference type="GeneID" id="119727134"/>
<dbReference type="GO" id="GO:0034476">
    <property type="term" value="P:U5 snRNA 3'-end processing"/>
    <property type="evidence" value="ECO:0007669"/>
    <property type="project" value="TreeGrafter"/>
</dbReference>
<evidence type="ECO:0000256" key="5">
    <source>
        <dbReference type="ARBA" id="ARBA00022490"/>
    </source>
</evidence>
<keyword evidence="8" id="KW-0694">RNA-binding</keyword>
<dbReference type="AlphaFoldDB" id="A0A913ZV23"/>
<dbReference type="RefSeq" id="XP_038054921.1">
    <property type="nucleotide sequence ID" value="XM_038198993.1"/>
</dbReference>
<dbReference type="GO" id="GO:0034473">
    <property type="term" value="P:U1 snRNA 3'-end processing"/>
    <property type="evidence" value="ECO:0007669"/>
    <property type="project" value="TreeGrafter"/>
</dbReference>
<evidence type="ECO:0000256" key="6">
    <source>
        <dbReference type="ARBA" id="ARBA00022552"/>
    </source>
</evidence>
<dbReference type="GO" id="GO:0071035">
    <property type="term" value="P:nuclear polyadenylation-dependent rRNA catabolic process"/>
    <property type="evidence" value="ECO:0007669"/>
    <property type="project" value="TreeGrafter"/>
</dbReference>
<feature type="domain" description="Exoribonuclease phosphorolytic" evidence="13">
    <location>
        <begin position="189"/>
        <end position="255"/>
    </location>
</feature>
<comment type="subcellular location">
    <subcellularLocation>
        <location evidence="1">Cytoplasm</location>
    </subcellularLocation>
    <subcellularLocation>
        <location evidence="2">Nucleus</location>
        <location evidence="2">Nucleolus</location>
    </subcellularLocation>
</comment>
<evidence type="ECO:0000256" key="10">
    <source>
        <dbReference type="ARBA" id="ARBA00032660"/>
    </source>
</evidence>
<evidence type="ECO:0000256" key="7">
    <source>
        <dbReference type="ARBA" id="ARBA00022835"/>
    </source>
</evidence>
<evidence type="ECO:0000259" key="12">
    <source>
        <dbReference type="Pfam" id="PF01138"/>
    </source>
</evidence>
<dbReference type="SUPFAM" id="SSF54211">
    <property type="entry name" value="Ribosomal protein S5 domain 2-like"/>
    <property type="match status" value="1"/>
</dbReference>
<evidence type="ECO:0000313" key="15">
    <source>
        <dbReference type="Proteomes" id="UP000887568"/>
    </source>
</evidence>
<dbReference type="EnsemblMetazoa" id="XM_038198993.1">
    <property type="protein sequence ID" value="XP_038054921.1"/>
    <property type="gene ID" value="LOC119727134"/>
</dbReference>
<dbReference type="GO" id="GO:0000177">
    <property type="term" value="C:cytoplasmic exosome (RNase complex)"/>
    <property type="evidence" value="ECO:0007669"/>
    <property type="project" value="TreeGrafter"/>
</dbReference>
<dbReference type="PANTHER" id="PTHR11097:SF14">
    <property type="entry name" value="EXOSOME COMPLEX COMPONENT RRP45"/>
    <property type="match status" value="1"/>
</dbReference>
<evidence type="ECO:0000256" key="11">
    <source>
        <dbReference type="SAM" id="MobiDB-lite"/>
    </source>
</evidence>
<keyword evidence="5" id="KW-0963">Cytoplasm</keyword>
<dbReference type="InterPro" id="IPR027408">
    <property type="entry name" value="PNPase/RNase_PH_dom_sf"/>
</dbReference>
<evidence type="ECO:0000256" key="4">
    <source>
        <dbReference type="ARBA" id="ARBA00019572"/>
    </source>
</evidence>
<comment type="similarity">
    <text evidence="3">Belongs to the RNase PH family.</text>
</comment>
<dbReference type="Pfam" id="PF01138">
    <property type="entry name" value="RNase_PH"/>
    <property type="match status" value="1"/>
</dbReference>
<dbReference type="InterPro" id="IPR036345">
    <property type="entry name" value="ExoRNase_PH_dom2_sf"/>
</dbReference>
<accession>A0A913ZV23</accession>
<feature type="compositionally biased region" description="Acidic residues" evidence="11">
    <location>
        <begin position="356"/>
        <end position="380"/>
    </location>
</feature>
<dbReference type="InterPro" id="IPR050590">
    <property type="entry name" value="Exosome_comp_Rrp42_subfam"/>
</dbReference>
<dbReference type="OrthoDB" id="10264038at2759"/>
<evidence type="ECO:0000256" key="8">
    <source>
        <dbReference type="ARBA" id="ARBA00022884"/>
    </source>
</evidence>
<keyword evidence="6" id="KW-0698">rRNA processing</keyword>
<keyword evidence="9" id="KW-0539">Nucleus</keyword>
<dbReference type="GO" id="GO:0071028">
    <property type="term" value="P:nuclear mRNA surveillance"/>
    <property type="evidence" value="ECO:0007669"/>
    <property type="project" value="TreeGrafter"/>
</dbReference>
<evidence type="ECO:0000313" key="14">
    <source>
        <dbReference type="EnsemblMetazoa" id="XP_038054921.1"/>
    </source>
</evidence>
<feature type="compositionally biased region" description="Basic residues" evidence="11">
    <location>
        <begin position="453"/>
        <end position="465"/>
    </location>
</feature>
<organism evidence="14 15">
    <name type="scientific">Patiria miniata</name>
    <name type="common">Bat star</name>
    <name type="synonym">Asterina miniata</name>
    <dbReference type="NCBI Taxonomy" id="46514"/>
    <lineage>
        <taxon>Eukaryota</taxon>
        <taxon>Metazoa</taxon>
        <taxon>Echinodermata</taxon>
        <taxon>Eleutherozoa</taxon>
        <taxon>Asterozoa</taxon>
        <taxon>Asteroidea</taxon>
        <taxon>Valvatacea</taxon>
        <taxon>Valvatida</taxon>
        <taxon>Asterinidae</taxon>
        <taxon>Patiria</taxon>
    </lineage>
</organism>
<proteinExistence type="inferred from homology"/>
<evidence type="ECO:0000256" key="2">
    <source>
        <dbReference type="ARBA" id="ARBA00004604"/>
    </source>
</evidence>
<dbReference type="GO" id="GO:0071038">
    <property type="term" value="P:TRAMP-dependent tRNA surveillance pathway"/>
    <property type="evidence" value="ECO:0007669"/>
    <property type="project" value="TreeGrafter"/>
</dbReference>
<dbReference type="GO" id="GO:0005730">
    <property type="term" value="C:nucleolus"/>
    <property type="evidence" value="ECO:0007669"/>
    <property type="project" value="UniProtKB-SubCell"/>
</dbReference>
<dbReference type="PANTHER" id="PTHR11097">
    <property type="entry name" value="EXOSOME COMPLEX EXONUCLEASE RIBOSOMAL RNA PROCESSING PROTEIN"/>
    <property type="match status" value="1"/>
</dbReference>
<dbReference type="FunFam" id="3.30.230.70:FF:000005">
    <property type="entry name" value="Exosome complex component RRP45"/>
    <property type="match status" value="1"/>
</dbReference>
<dbReference type="Pfam" id="PF03725">
    <property type="entry name" value="RNase_PH_C"/>
    <property type="match status" value="1"/>
</dbReference>
<dbReference type="GO" id="GO:0000467">
    <property type="term" value="P:exonucleolytic trimming to generate mature 3'-end of 5.8S rRNA from tricistronic rRNA transcript (SSU-rRNA, 5.8S rRNA, LSU-rRNA)"/>
    <property type="evidence" value="ECO:0007669"/>
    <property type="project" value="TreeGrafter"/>
</dbReference>
<dbReference type="Proteomes" id="UP000887568">
    <property type="component" value="Unplaced"/>
</dbReference>
<evidence type="ECO:0000256" key="1">
    <source>
        <dbReference type="ARBA" id="ARBA00004496"/>
    </source>
</evidence>
<dbReference type="InterPro" id="IPR020568">
    <property type="entry name" value="Ribosomal_Su5_D2-typ_SF"/>
</dbReference>
<dbReference type="CDD" id="cd11368">
    <property type="entry name" value="RNase_PH_RRP45"/>
    <property type="match status" value="1"/>
</dbReference>
<name>A0A913ZV23_PATMI</name>
<dbReference type="GO" id="GO:0035925">
    <property type="term" value="F:mRNA 3'-UTR AU-rich region binding"/>
    <property type="evidence" value="ECO:0007669"/>
    <property type="project" value="TreeGrafter"/>
</dbReference>
<protein>
    <recommendedName>
        <fullName evidence="4">Exosome complex component RRP45</fullName>
    </recommendedName>
    <alternativeName>
        <fullName evidence="10">Exosome component 9</fullName>
    </alternativeName>
</protein>
<feature type="compositionally biased region" description="Polar residues" evidence="11">
    <location>
        <begin position="439"/>
        <end position="450"/>
    </location>
</feature>
<evidence type="ECO:0000256" key="3">
    <source>
        <dbReference type="ARBA" id="ARBA00006678"/>
    </source>
</evidence>
<dbReference type="CTD" id="5393"/>
<feature type="compositionally biased region" description="Polar residues" evidence="11">
    <location>
        <begin position="387"/>
        <end position="396"/>
    </location>
</feature>
<keyword evidence="15" id="KW-1185">Reference proteome</keyword>
<dbReference type="InterPro" id="IPR001247">
    <property type="entry name" value="ExoRNase_PH_dom1"/>
</dbReference>
<dbReference type="InterPro" id="IPR015847">
    <property type="entry name" value="ExoRNase_PH_dom2"/>
</dbReference>
<dbReference type="GO" id="GO:0000176">
    <property type="term" value="C:nuclear exosome (RNase complex)"/>
    <property type="evidence" value="ECO:0007669"/>
    <property type="project" value="TreeGrafter"/>
</dbReference>
<evidence type="ECO:0000259" key="13">
    <source>
        <dbReference type="Pfam" id="PF03725"/>
    </source>
</evidence>
<dbReference type="InterPro" id="IPR033100">
    <property type="entry name" value="Rrp45"/>
</dbReference>
<dbReference type="SUPFAM" id="SSF55666">
    <property type="entry name" value="Ribonuclease PH domain 2-like"/>
    <property type="match status" value="1"/>
</dbReference>
<keyword evidence="7" id="KW-0271">Exosome</keyword>
<reference evidence="14" key="1">
    <citation type="submission" date="2022-11" db="UniProtKB">
        <authorList>
            <consortium name="EnsemblMetazoa"/>
        </authorList>
    </citation>
    <scope>IDENTIFICATION</scope>
</reference>
<dbReference type="GO" id="GO:0016075">
    <property type="term" value="P:rRNA catabolic process"/>
    <property type="evidence" value="ECO:0007669"/>
    <property type="project" value="TreeGrafter"/>
</dbReference>
<feature type="domain" description="Exoribonuclease phosphorolytic" evidence="12">
    <location>
        <begin position="32"/>
        <end position="163"/>
    </location>
</feature>
<dbReference type="Gene3D" id="3.30.230.70">
    <property type="entry name" value="GHMP Kinase, N-terminal domain"/>
    <property type="match status" value="1"/>
</dbReference>
<sequence>MKETPLSNVERDFLLAAIRSGKRIDGRDTYDYRNIKITFGLERGCCEVQLGQTRVLAQVSCEAVEPRNARPTEGQLYLNLELSPMASPGFEPGRLSEYGVELNRLLERCLKDSRAVDMESLCIVAGEKVWQIRVDVHVLNHDGSILDCGSIAAIAALSHFRRPDVTVVGETVTIHTPEDRDPVPLSVHHMPVCISFAFFEQGKYLLVDPTFKEESVMEGNMVMAMNAHRELCTVQMTGGMLLLKDQILRCSQIAVIKVAEVTELIKKALSNDAKARSEGKKCGYAESLPRRRITTSVAEPQRVDTTKSVEMAQDVIDRADEPVQDLDVKSTLLDAGFRGIGEGAANTWLIPDAENEVEEDEDEMEDADEEEEVDAMDDGTSDVAARRNQTSVSQTRVAEGYHSDSSEEAETVTLNEEVLGGYKRPPVDPSADLDLSVALKTSQIVSSTSGPPAKKKTKRKGKKNK</sequence>